<dbReference type="InterPro" id="IPR013783">
    <property type="entry name" value="Ig-like_fold"/>
</dbReference>
<dbReference type="EMBL" id="GGMS01013592">
    <property type="protein sequence ID" value="MBY82795.1"/>
    <property type="molecule type" value="Transcribed_RNA"/>
</dbReference>
<dbReference type="InterPro" id="IPR003599">
    <property type="entry name" value="Ig_sub"/>
</dbReference>
<dbReference type="InterPro" id="IPR013098">
    <property type="entry name" value="Ig_I-set"/>
</dbReference>
<feature type="chain" id="PRO_5015596354" evidence="2">
    <location>
        <begin position="27"/>
        <end position="367"/>
    </location>
</feature>
<feature type="region of interest" description="Disordered" evidence="1">
    <location>
        <begin position="83"/>
        <end position="122"/>
    </location>
</feature>
<feature type="domain" description="Ig-like" evidence="3">
    <location>
        <begin position="222"/>
        <end position="322"/>
    </location>
</feature>
<dbReference type="PANTHER" id="PTHR23279">
    <property type="entry name" value="DEFECTIVE PROBOSCIS EXTENSION RESPONSE DPR -RELATED"/>
    <property type="match status" value="1"/>
</dbReference>
<dbReference type="InterPro" id="IPR007110">
    <property type="entry name" value="Ig-like_dom"/>
</dbReference>
<dbReference type="InterPro" id="IPR036179">
    <property type="entry name" value="Ig-like_dom_sf"/>
</dbReference>
<keyword evidence="2" id="KW-0732">Signal</keyword>
<evidence type="ECO:0000256" key="1">
    <source>
        <dbReference type="SAM" id="MobiDB-lite"/>
    </source>
</evidence>
<dbReference type="GO" id="GO:0032589">
    <property type="term" value="C:neuron projection membrane"/>
    <property type="evidence" value="ECO:0007669"/>
    <property type="project" value="TreeGrafter"/>
</dbReference>
<dbReference type="FunFam" id="2.60.40.10:FF:001061">
    <property type="entry name" value="Uncharacterized protein, isoform C"/>
    <property type="match status" value="1"/>
</dbReference>
<organism evidence="4">
    <name type="scientific">Sipha flava</name>
    <name type="common">yellow sugarcane aphid</name>
    <dbReference type="NCBI Taxonomy" id="143950"/>
    <lineage>
        <taxon>Eukaryota</taxon>
        <taxon>Metazoa</taxon>
        <taxon>Ecdysozoa</taxon>
        <taxon>Arthropoda</taxon>
        <taxon>Hexapoda</taxon>
        <taxon>Insecta</taxon>
        <taxon>Pterygota</taxon>
        <taxon>Neoptera</taxon>
        <taxon>Paraneoptera</taxon>
        <taxon>Hemiptera</taxon>
        <taxon>Sternorrhyncha</taxon>
        <taxon>Aphidomorpha</taxon>
        <taxon>Aphidoidea</taxon>
        <taxon>Aphididae</taxon>
        <taxon>Sipha</taxon>
    </lineage>
</organism>
<dbReference type="SUPFAM" id="SSF48726">
    <property type="entry name" value="Immunoglobulin"/>
    <property type="match status" value="2"/>
</dbReference>
<feature type="signal peptide" evidence="2">
    <location>
        <begin position="1"/>
        <end position="26"/>
    </location>
</feature>
<dbReference type="PANTHER" id="PTHR23279:SF45">
    <property type="entry name" value="DEFECTIVE PROBOSCIS EXTENSION RESPONSE 12, ISOFORM C"/>
    <property type="match status" value="1"/>
</dbReference>
<dbReference type="SMART" id="SM00409">
    <property type="entry name" value="IG"/>
    <property type="match status" value="2"/>
</dbReference>
<feature type="domain" description="Ig-like" evidence="3">
    <location>
        <begin position="117"/>
        <end position="218"/>
    </location>
</feature>
<dbReference type="InterPro" id="IPR037448">
    <property type="entry name" value="Zig-8"/>
</dbReference>
<dbReference type="SMART" id="SM00408">
    <property type="entry name" value="IGc2"/>
    <property type="match status" value="2"/>
</dbReference>
<dbReference type="AlphaFoldDB" id="A0A2S2QYK6"/>
<accession>A0A2S2QYK6</accession>
<dbReference type="InterPro" id="IPR003598">
    <property type="entry name" value="Ig_sub2"/>
</dbReference>
<dbReference type="PROSITE" id="PS50835">
    <property type="entry name" value="IG_LIKE"/>
    <property type="match status" value="2"/>
</dbReference>
<sequence length="367" mass="40990">MGTIFGVHNRLHIAAGMLLSSYLIIAQTSYIRNENTTGYNGNTITGPEEETEKISPFWSFNDSVDLTKYEQFDHQRFIETVLDPELVQPTTPTAPKTKTPPHARRRNSTKSQQPVSPPVFEGPAISNVTARLGESTFLYCTVRNLEQRPVSWVRRRDWHILSSGVFMYTNDDRFHVLHADNADNWDLQIKYVQKRDAGSYECQVAMGTGIASHYFYLEVIVPTARILGTEEYHVGKGSTINLICVIENGSLLTRNVVWVHNGIPIYNIPNNKKDDPGPISVTTEVIQPDNTIQSRLFIRGASPSALGNYTCTAPNTEPDTVNVYVSEEGDNIAAIQRHGTSSGPSYVSISNTVFLTLIALQRIVKFV</sequence>
<gene>
    <name evidence="4" type="primary">NFASC</name>
    <name evidence="4" type="ORF">g.43694</name>
</gene>
<feature type="compositionally biased region" description="Basic residues" evidence="1">
    <location>
        <begin position="99"/>
        <end position="108"/>
    </location>
</feature>
<dbReference type="OrthoDB" id="10070917at2759"/>
<proteinExistence type="predicted"/>
<dbReference type="GO" id="GO:0050808">
    <property type="term" value="P:synapse organization"/>
    <property type="evidence" value="ECO:0007669"/>
    <property type="project" value="TreeGrafter"/>
</dbReference>
<reference evidence="4" key="1">
    <citation type="submission" date="2018-04" db="EMBL/GenBank/DDBJ databases">
        <title>Transcriptome assembly of Sipha flava.</title>
        <authorList>
            <person name="Scully E.D."/>
            <person name="Geib S.M."/>
            <person name="Palmer N.A."/>
            <person name="Koch K."/>
            <person name="Bradshaw J."/>
            <person name="Heng-Moss T."/>
            <person name="Sarath G."/>
        </authorList>
    </citation>
    <scope>NUCLEOTIDE SEQUENCE</scope>
</reference>
<protein>
    <submittedName>
        <fullName evidence="4">Neurofascin</fullName>
    </submittedName>
</protein>
<evidence type="ECO:0000259" key="3">
    <source>
        <dbReference type="PROSITE" id="PS50835"/>
    </source>
</evidence>
<name>A0A2S2QYK6_9HEMI</name>
<evidence type="ECO:0000256" key="2">
    <source>
        <dbReference type="SAM" id="SignalP"/>
    </source>
</evidence>
<dbReference type="Gene3D" id="2.60.40.10">
    <property type="entry name" value="Immunoglobulins"/>
    <property type="match status" value="2"/>
</dbReference>
<dbReference type="Pfam" id="PF07679">
    <property type="entry name" value="I-set"/>
    <property type="match status" value="1"/>
</dbReference>
<evidence type="ECO:0000313" key="4">
    <source>
        <dbReference type="EMBL" id="MBY82795.1"/>
    </source>
</evidence>